<organism evidence="2 3">
    <name type="scientific">Leekyejoonella antrihumi</name>
    <dbReference type="NCBI Taxonomy" id="1660198"/>
    <lineage>
        <taxon>Bacteria</taxon>
        <taxon>Bacillati</taxon>
        <taxon>Actinomycetota</taxon>
        <taxon>Actinomycetes</taxon>
        <taxon>Micrococcales</taxon>
        <taxon>Dermacoccaceae</taxon>
        <taxon>Leekyejoonella</taxon>
    </lineage>
</organism>
<dbReference type="RefSeq" id="WP_146316073.1">
    <property type="nucleotide sequence ID" value="NZ_VCQV01000007.1"/>
</dbReference>
<dbReference type="EMBL" id="VCQV01000007">
    <property type="protein sequence ID" value="TWP37209.1"/>
    <property type="molecule type" value="Genomic_DNA"/>
</dbReference>
<name>A0A563E4I0_9MICO</name>
<keyword evidence="3" id="KW-1185">Reference proteome</keyword>
<evidence type="ECO:0000313" key="3">
    <source>
        <dbReference type="Proteomes" id="UP000320244"/>
    </source>
</evidence>
<accession>A0A563E4I0</accession>
<dbReference type="Proteomes" id="UP000320244">
    <property type="component" value="Unassembled WGS sequence"/>
</dbReference>
<protein>
    <submittedName>
        <fullName evidence="2">Uncharacterized protein</fullName>
    </submittedName>
</protein>
<reference evidence="2 3" key="2">
    <citation type="submission" date="2019-08" db="EMBL/GenBank/DDBJ databases">
        <title>Jejuicoccus antrihumi gen. nov., sp. nov., a new member of the family Dermacoccaceae isolated from a cave.</title>
        <authorList>
            <person name="Schumann P."/>
            <person name="Kim I.S."/>
        </authorList>
    </citation>
    <scope>NUCLEOTIDE SEQUENCE [LARGE SCALE GENOMIC DNA]</scope>
    <source>
        <strain evidence="2 3">C5-26</strain>
    </source>
</reference>
<feature type="region of interest" description="Disordered" evidence="1">
    <location>
        <begin position="1"/>
        <end position="30"/>
    </location>
</feature>
<feature type="region of interest" description="Disordered" evidence="1">
    <location>
        <begin position="56"/>
        <end position="75"/>
    </location>
</feature>
<dbReference type="AlphaFoldDB" id="A0A563E4I0"/>
<comment type="caution">
    <text evidence="2">The sequence shown here is derived from an EMBL/GenBank/DDBJ whole genome shotgun (WGS) entry which is preliminary data.</text>
</comment>
<gene>
    <name evidence="2" type="ORF">FGL98_07300</name>
</gene>
<sequence length="75" mass="7938">MPPDAPPAEAMPGDAPPTAPIRPDRPPGVSPDAWMYAQSDGCTYWTTPDAYQRAGEDPELTGPAATAYLRGQQPV</sequence>
<reference evidence="2 3" key="1">
    <citation type="submission" date="2019-05" db="EMBL/GenBank/DDBJ databases">
        <authorList>
            <person name="Lee S.D."/>
        </authorList>
    </citation>
    <scope>NUCLEOTIDE SEQUENCE [LARGE SCALE GENOMIC DNA]</scope>
    <source>
        <strain evidence="2 3">C5-26</strain>
    </source>
</reference>
<proteinExistence type="predicted"/>
<evidence type="ECO:0000313" key="2">
    <source>
        <dbReference type="EMBL" id="TWP37209.1"/>
    </source>
</evidence>
<evidence type="ECO:0000256" key="1">
    <source>
        <dbReference type="SAM" id="MobiDB-lite"/>
    </source>
</evidence>